<proteinExistence type="predicted"/>
<dbReference type="InterPro" id="IPR000524">
    <property type="entry name" value="Tscrpt_reg_HTH_GntR"/>
</dbReference>
<dbReference type="Pfam" id="PF00392">
    <property type="entry name" value="GntR"/>
    <property type="match status" value="1"/>
</dbReference>
<sequence>MDHWIQFVLFLRLSIMAAFVGLSVGPSPGTPMLQFQKTAISAEDEAYLHLQREIRLGRYAPGQRLVPEVVAAEIGTSRMPVRGALRRLASEGLVEIRANRGAVVRGLNQQEMLEVFEMRSVLEGLAMRNAVLHMGAEHIRRLSLLLEQLEQGPGEHLDWITAHREFHEYLCSFCQQPRLLRQISELHSVVEPYMRLWVAQPGRVLRVRESHQELISALQTRDPVRCEAAMRQHVLNTVPALQAFLEQAA</sequence>
<dbReference type="SMART" id="SM00895">
    <property type="entry name" value="FCD"/>
    <property type="match status" value="1"/>
</dbReference>
<organism evidence="5 6">
    <name type="scientific">Achromobacter aegrifaciens</name>
    <dbReference type="NCBI Taxonomy" id="1287736"/>
    <lineage>
        <taxon>Bacteria</taxon>
        <taxon>Pseudomonadati</taxon>
        <taxon>Pseudomonadota</taxon>
        <taxon>Betaproteobacteria</taxon>
        <taxon>Burkholderiales</taxon>
        <taxon>Alcaligenaceae</taxon>
        <taxon>Achromobacter</taxon>
    </lineage>
</organism>
<dbReference type="EMBL" id="CYTK01000003">
    <property type="protein sequence ID" value="CUJ01875.1"/>
    <property type="molecule type" value="Genomic_DNA"/>
</dbReference>
<dbReference type="Gene3D" id="1.20.120.530">
    <property type="entry name" value="GntR ligand-binding domain-like"/>
    <property type="match status" value="1"/>
</dbReference>
<dbReference type="InterPro" id="IPR011711">
    <property type="entry name" value="GntR_C"/>
</dbReference>
<dbReference type="AlphaFoldDB" id="A0AAD2KJY8"/>
<dbReference type="Proteomes" id="UP000044098">
    <property type="component" value="Unassembled WGS sequence"/>
</dbReference>
<dbReference type="CDD" id="cd07377">
    <property type="entry name" value="WHTH_GntR"/>
    <property type="match status" value="1"/>
</dbReference>
<evidence type="ECO:0000256" key="2">
    <source>
        <dbReference type="ARBA" id="ARBA00023125"/>
    </source>
</evidence>
<comment type="caution">
    <text evidence="5">The sequence shown here is derived from an EMBL/GenBank/DDBJ whole genome shotgun (WGS) entry which is preliminary data.</text>
</comment>
<keyword evidence="1" id="KW-0805">Transcription regulation</keyword>
<keyword evidence="3" id="KW-0804">Transcription</keyword>
<evidence type="ECO:0000256" key="3">
    <source>
        <dbReference type="ARBA" id="ARBA00023163"/>
    </source>
</evidence>
<feature type="domain" description="HTH gntR-type" evidence="4">
    <location>
        <begin position="40"/>
        <end position="107"/>
    </location>
</feature>
<dbReference type="SUPFAM" id="SSF48008">
    <property type="entry name" value="GntR ligand-binding domain-like"/>
    <property type="match status" value="1"/>
</dbReference>
<dbReference type="InterPro" id="IPR036388">
    <property type="entry name" value="WH-like_DNA-bd_sf"/>
</dbReference>
<dbReference type="GO" id="GO:0003677">
    <property type="term" value="F:DNA binding"/>
    <property type="evidence" value="ECO:0007669"/>
    <property type="project" value="UniProtKB-KW"/>
</dbReference>
<dbReference type="InterPro" id="IPR036390">
    <property type="entry name" value="WH_DNA-bd_sf"/>
</dbReference>
<dbReference type="SUPFAM" id="SSF46785">
    <property type="entry name" value="Winged helix' DNA-binding domain"/>
    <property type="match status" value="1"/>
</dbReference>
<dbReference type="PANTHER" id="PTHR43537">
    <property type="entry name" value="TRANSCRIPTIONAL REGULATOR, GNTR FAMILY"/>
    <property type="match status" value="1"/>
</dbReference>
<dbReference type="Gene3D" id="1.10.10.10">
    <property type="entry name" value="Winged helix-like DNA-binding domain superfamily/Winged helix DNA-binding domain"/>
    <property type="match status" value="1"/>
</dbReference>
<evidence type="ECO:0000256" key="1">
    <source>
        <dbReference type="ARBA" id="ARBA00023015"/>
    </source>
</evidence>
<evidence type="ECO:0000313" key="6">
    <source>
        <dbReference type="Proteomes" id="UP000044098"/>
    </source>
</evidence>
<accession>A0AAD2KJY8</accession>
<evidence type="ECO:0000259" key="4">
    <source>
        <dbReference type="PROSITE" id="PS50949"/>
    </source>
</evidence>
<protein>
    <submittedName>
        <fullName evidence="5">Carbon starvation induced regulator</fullName>
    </submittedName>
</protein>
<dbReference type="GO" id="GO:0003700">
    <property type="term" value="F:DNA-binding transcription factor activity"/>
    <property type="evidence" value="ECO:0007669"/>
    <property type="project" value="InterPro"/>
</dbReference>
<reference evidence="5 6" key="1">
    <citation type="submission" date="2015-09" db="EMBL/GenBank/DDBJ databases">
        <authorList>
            <consortium name="Pathogen Informatics"/>
        </authorList>
    </citation>
    <scope>NUCLEOTIDE SEQUENCE [LARGE SCALE GENOMIC DNA]</scope>
    <source>
        <strain evidence="5 6">2789STDY5608625</strain>
    </source>
</reference>
<dbReference type="PROSITE" id="PS50949">
    <property type="entry name" value="HTH_GNTR"/>
    <property type="match status" value="1"/>
</dbReference>
<dbReference type="Pfam" id="PF07729">
    <property type="entry name" value="FCD"/>
    <property type="match status" value="1"/>
</dbReference>
<dbReference type="PANTHER" id="PTHR43537:SF5">
    <property type="entry name" value="UXU OPERON TRANSCRIPTIONAL REGULATOR"/>
    <property type="match status" value="1"/>
</dbReference>
<keyword evidence="2" id="KW-0238">DNA-binding</keyword>
<evidence type="ECO:0000313" key="5">
    <source>
        <dbReference type="EMBL" id="CUJ01875.1"/>
    </source>
</evidence>
<dbReference type="InterPro" id="IPR008920">
    <property type="entry name" value="TF_FadR/GntR_C"/>
</dbReference>
<gene>
    <name evidence="5" type="primary">csiR_4</name>
    <name evidence="5" type="ORF">ERS370000_02457</name>
</gene>
<name>A0AAD2KJY8_ACHAE</name>
<dbReference type="SMART" id="SM00345">
    <property type="entry name" value="HTH_GNTR"/>
    <property type="match status" value="1"/>
</dbReference>